<comment type="caution">
    <text evidence="2">The sequence shown here is derived from an EMBL/GenBank/DDBJ whole genome shotgun (WGS) entry which is preliminary data.</text>
</comment>
<dbReference type="InterPro" id="IPR013108">
    <property type="entry name" value="Amidohydro_3"/>
</dbReference>
<sequence>MREESMVAQGNPPASLVVRGGTVLTFDAQGTVATGFAAAGDRIVAVGDEVSAHLGPGTEVVELAGRTVLPGINDSHLHAAWLGARWPHTLIGADGFTAGEDAPMTNPAERRAAILRAGELCTSLGITSYTEPGLGPGETGCFSPEVLEEYAALAREGRLRARVTVLRLFGLLDGRSTLDDFERGLATPVPEATRDWLDVSGVKIFADGIAPMCTAWTHHGYPDGSHGSLLVDGEDDQDRARKLAGMISLAHAAGLSVGVHATGDRSIEAALANLRRGDHIVHGDLVTPAQLAAMASAGVGLTVQPAIAAAMGGALAGVLGADIAAKAWPLREMLDSGVPLTLSSDAPVVTPDWRVHVAAACRLLGTRGANPELMTRLLRCYTAAAAVQDGAAEWKGTLEPGKVADFVVLAENPLEADPAALPGVAVEATFTGGRCVYSGLR</sequence>
<evidence type="ECO:0000313" key="2">
    <source>
        <dbReference type="EMBL" id="GAA1994156.1"/>
    </source>
</evidence>
<evidence type="ECO:0000313" key="3">
    <source>
        <dbReference type="Proteomes" id="UP001501116"/>
    </source>
</evidence>
<dbReference type="Gene3D" id="2.30.40.10">
    <property type="entry name" value="Urease, subunit C, domain 1"/>
    <property type="match status" value="2"/>
</dbReference>
<name>A0ABN2SXP7_9PSEU</name>
<dbReference type="PANTHER" id="PTHR22642:SF2">
    <property type="entry name" value="PROTEIN LONG AFTER FAR-RED 3"/>
    <property type="match status" value="1"/>
</dbReference>
<dbReference type="SUPFAM" id="SSF51338">
    <property type="entry name" value="Composite domain of metallo-dependent hydrolases"/>
    <property type="match status" value="1"/>
</dbReference>
<feature type="domain" description="Amidohydrolase 3" evidence="1">
    <location>
        <begin position="100"/>
        <end position="437"/>
    </location>
</feature>
<accession>A0ABN2SXP7</accession>
<dbReference type="InterPro" id="IPR032466">
    <property type="entry name" value="Metal_Hydrolase"/>
</dbReference>
<dbReference type="EMBL" id="BAAANN010000077">
    <property type="protein sequence ID" value="GAA1994156.1"/>
    <property type="molecule type" value="Genomic_DNA"/>
</dbReference>
<dbReference type="PANTHER" id="PTHR22642">
    <property type="entry name" value="IMIDAZOLONEPROPIONASE"/>
    <property type="match status" value="1"/>
</dbReference>
<dbReference type="Pfam" id="PF07969">
    <property type="entry name" value="Amidohydro_3"/>
    <property type="match status" value="1"/>
</dbReference>
<dbReference type="SUPFAM" id="SSF51556">
    <property type="entry name" value="Metallo-dependent hydrolases"/>
    <property type="match status" value="1"/>
</dbReference>
<reference evidence="2 3" key="1">
    <citation type="journal article" date="2019" name="Int. J. Syst. Evol. Microbiol.">
        <title>The Global Catalogue of Microorganisms (GCM) 10K type strain sequencing project: providing services to taxonomists for standard genome sequencing and annotation.</title>
        <authorList>
            <consortium name="The Broad Institute Genomics Platform"/>
            <consortium name="The Broad Institute Genome Sequencing Center for Infectious Disease"/>
            <person name="Wu L."/>
            <person name="Ma J."/>
        </authorList>
    </citation>
    <scope>NUCLEOTIDE SEQUENCE [LARGE SCALE GENOMIC DNA]</scope>
    <source>
        <strain evidence="2 3">JCM 14545</strain>
    </source>
</reference>
<evidence type="ECO:0000259" key="1">
    <source>
        <dbReference type="Pfam" id="PF07969"/>
    </source>
</evidence>
<proteinExistence type="predicted"/>
<keyword evidence="3" id="KW-1185">Reference proteome</keyword>
<dbReference type="InterPro" id="IPR011059">
    <property type="entry name" value="Metal-dep_hydrolase_composite"/>
</dbReference>
<gene>
    <name evidence="2" type="ORF">GCM10009754_86910</name>
</gene>
<protein>
    <recommendedName>
        <fullName evidence="1">Amidohydrolase 3 domain-containing protein</fullName>
    </recommendedName>
</protein>
<organism evidence="2 3">
    <name type="scientific">Amycolatopsis minnesotensis</name>
    <dbReference type="NCBI Taxonomy" id="337894"/>
    <lineage>
        <taxon>Bacteria</taxon>
        <taxon>Bacillati</taxon>
        <taxon>Actinomycetota</taxon>
        <taxon>Actinomycetes</taxon>
        <taxon>Pseudonocardiales</taxon>
        <taxon>Pseudonocardiaceae</taxon>
        <taxon>Amycolatopsis</taxon>
    </lineage>
</organism>
<dbReference type="Proteomes" id="UP001501116">
    <property type="component" value="Unassembled WGS sequence"/>
</dbReference>
<dbReference type="Gene3D" id="3.20.20.140">
    <property type="entry name" value="Metal-dependent hydrolases"/>
    <property type="match status" value="1"/>
</dbReference>